<dbReference type="Proteomes" id="UP000193642">
    <property type="component" value="Unassembled WGS sequence"/>
</dbReference>
<dbReference type="AlphaFoldDB" id="A0A1Y2C7V9"/>
<keyword evidence="2" id="KW-1185">Reference proteome</keyword>
<evidence type="ECO:0000313" key="1">
    <source>
        <dbReference type="EMBL" id="ORY43121.1"/>
    </source>
</evidence>
<accession>A0A1Y2C7V9</accession>
<protein>
    <recommendedName>
        <fullName evidence="3">MIT domain-containing protein</fullName>
    </recommendedName>
</protein>
<sequence>MSLEKALQQAQEAVRFDEKGEYINALNSYRRSLLILDRVLGNVDMATAAPDAAPEVTEPLDRDSRLQVIKLRSRYVSRVEEVLATVPASVAAVYSGQSFEYPVVGDVYSGSERDAALKLVGSSFGGAETLYLDVVAAATDLNKETALPDARIPMVAAIPSTSRHENIAARLRTAAAALCRRGAFVSPRLAVPHEAAAAAPPGAKLVAIELKMNALTAMAQCPSQSTQQSLQQDIAITRDTVDAVLQQPLLKKLAGEIPNPFEESMQQQQQQQSKSIFKTMFAAAATAVQTIPKGEKVNDLGPYTDAVGRTFSLLASLLDSWGAILAQNQRLASNQALMADMEHILKFVEGVLLAFVVRDLERLIERFLRKVTAAAIAV</sequence>
<reference evidence="1 2" key="1">
    <citation type="submission" date="2016-07" db="EMBL/GenBank/DDBJ databases">
        <title>Pervasive Adenine N6-methylation of Active Genes in Fungi.</title>
        <authorList>
            <consortium name="DOE Joint Genome Institute"/>
            <person name="Mondo S.J."/>
            <person name="Dannebaum R.O."/>
            <person name="Kuo R.C."/>
            <person name="Labutti K."/>
            <person name="Haridas S."/>
            <person name="Kuo A."/>
            <person name="Salamov A."/>
            <person name="Ahrendt S.R."/>
            <person name="Lipzen A."/>
            <person name="Sullivan W."/>
            <person name="Andreopoulos W.B."/>
            <person name="Clum A."/>
            <person name="Lindquist E."/>
            <person name="Daum C."/>
            <person name="Ramamoorthy G.K."/>
            <person name="Gryganskyi A."/>
            <person name="Culley D."/>
            <person name="Magnuson J.K."/>
            <person name="James T.Y."/>
            <person name="O'Malley M.A."/>
            <person name="Stajich J.E."/>
            <person name="Spatafora J.W."/>
            <person name="Visel A."/>
            <person name="Grigoriev I.V."/>
        </authorList>
    </citation>
    <scope>NUCLEOTIDE SEQUENCE [LARGE SCALE GENOMIC DNA]</scope>
    <source>
        <strain evidence="1 2">JEL800</strain>
    </source>
</reference>
<proteinExistence type="predicted"/>
<gene>
    <name evidence="1" type="ORF">BCR33DRAFT_717854</name>
</gene>
<dbReference type="InterPro" id="IPR036181">
    <property type="entry name" value="MIT_dom_sf"/>
</dbReference>
<comment type="caution">
    <text evidence="1">The sequence shown here is derived from an EMBL/GenBank/DDBJ whole genome shotgun (WGS) entry which is preliminary data.</text>
</comment>
<evidence type="ECO:0000313" key="2">
    <source>
        <dbReference type="Proteomes" id="UP000193642"/>
    </source>
</evidence>
<evidence type="ECO:0008006" key="3">
    <source>
        <dbReference type="Google" id="ProtNLM"/>
    </source>
</evidence>
<organism evidence="1 2">
    <name type="scientific">Rhizoclosmatium globosum</name>
    <dbReference type="NCBI Taxonomy" id="329046"/>
    <lineage>
        <taxon>Eukaryota</taxon>
        <taxon>Fungi</taxon>
        <taxon>Fungi incertae sedis</taxon>
        <taxon>Chytridiomycota</taxon>
        <taxon>Chytridiomycota incertae sedis</taxon>
        <taxon>Chytridiomycetes</taxon>
        <taxon>Chytridiales</taxon>
        <taxon>Chytriomycetaceae</taxon>
        <taxon>Rhizoclosmatium</taxon>
    </lineage>
</organism>
<dbReference type="Gene3D" id="1.20.58.80">
    <property type="entry name" value="Phosphotransferase system, lactose/cellobiose-type IIA subunit"/>
    <property type="match status" value="1"/>
</dbReference>
<dbReference type="SUPFAM" id="SSF116846">
    <property type="entry name" value="MIT domain"/>
    <property type="match status" value="1"/>
</dbReference>
<dbReference type="EMBL" id="MCGO01000026">
    <property type="protein sequence ID" value="ORY43121.1"/>
    <property type="molecule type" value="Genomic_DNA"/>
</dbReference>
<dbReference type="OrthoDB" id="2245455at2759"/>
<name>A0A1Y2C7V9_9FUNG</name>